<evidence type="ECO:0000313" key="3">
    <source>
        <dbReference type="EMBL" id="GMF60132.1"/>
    </source>
</evidence>
<accession>A0A9W7D7J7</accession>
<dbReference type="Proteomes" id="UP001165121">
    <property type="component" value="Unassembled WGS sequence"/>
</dbReference>
<dbReference type="InterPro" id="IPR041588">
    <property type="entry name" value="Integrase_H2C2"/>
</dbReference>
<feature type="compositionally biased region" description="Basic and acidic residues" evidence="1">
    <location>
        <begin position="81"/>
        <end position="97"/>
    </location>
</feature>
<gene>
    <name evidence="3" type="ORF">Pfra01_002609400</name>
</gene>
<dbReference type="PANTHER" id="PTHR37984:SF5">
    <property type="entry name" value="PROTEIN NYNRIN-LIKE"/>
    <property type="match status" value="1"/>
</dbReference>
<proteinExistence type="predicted"/>
<dbReference type="EMBL" id="BSXT01005250">
    <property type="protein sequence ID" value="GMF60132.1"/>
    <property type="molecule type" value="Genomic_DNA"/>
</dbReference>
<dbReference type="InterPro" id="IPR050951">
    <property type="entry name" value="Retrovirus_Pol_polyprotein"/>
</dbReference>
<evidence type="ECO:0000256" key="1">
    <source>
        <dbReference type="SAM" id="MobiDB-lite"/>
    </source>
</evidence>
<feature type="region of interest" description="Disordered" evidence="1">
    <location>
        <begin position="72"/>
        <end position="113"/>
    </location>
</feature>
<sequence length="276" mass="30443">MWVFSPGNRSTNSKLAWWAMELSSLQFKVHHKPGVSMGHVDGLSRLPVNTVAALSLRDLLDSEDTVEAVLPTSVGEQAGAEDDRSLGGERADGHVDDEYPDQPNEVVSGDAAESPPLTPVDRFGLDFDQFVQAQQKVPWVEALVAFLLGGALPLDPLLRATIVKMGARYEVLNGMLMRKVHFPARVGPTRSLTVPVVSLPYVETVLLYCHADLLSSHLGLTKTLEKVRRHAFWTGWRRDVTEYVRECARCGSGKVSRPWQASQMQRMPAADLTGPF</sequence>
<reference evidence="3" key="1">
    <citation type="submission" date="2023-04" db="EMBL/GenBank/DDBJ databases">
        <title>Phytophthora fragariaefolia NBRC 109709.</title>
        <authorList>
            <person name="Ichikawa N."/>
            <person name="Sato H."/>
            <person name="Tonouchi N."/>
        </authorList>
    </citation>
    <scope>NUCLEOTIDE SEQUENCE</scope>
    <source>
        <strain evidence="3">NBRC 109709</strain>
    </source>
</reference>
<evidence type="ECO:0000259" key="2">
    <source>
        <dbReference type="Pfam" id="PF17921"/>
    </source>
</evidence>
<dbReference type="PANTHER" id="PTHR37984">
    <property type="entry name" value="PROTEIN CBG26694"/>
    <property type="match status" value="1"/>
</dbReference>
<protein>
    <submittedName>
        <fullName evidence="3">Unnamed protein product</fullName>
    </submittedName>
</protein>
<comment type="caution">
    <text evidence="3">The sequence shown here is derived from an EMBL/GenBank/DDBJ whole genome shotgun (WGS) entry which is preliminary data.</text>
</comment>
<evidence type="ECO:0000313" key="4">
    <source>
        <dbReference type="Proteomes" id="UP001165121"/>
    </source>
</evidence>
<dbReference type="OrthoDB" id="8060624at2759"/>
<dbReference type="Pfam" id="PF17921">
    <property type="entry name" value="Integrase_H2C2"/>
    <property type="match status" value="1"/>
</dbReference>
<organism evidence="3 4">
    <name type="scientific">Phytophthora fragariaefolia</name>
    <dbReference type="NCBI Taxonomy" id="1490495"/>
    <lineage>
        <taxon>Eukaryota</taxon>
        <taxon>Sar</taxon>
        <taxon>Stramenopiles</taxon>
        <taxon>Oomycota</taxon>
        <taxon>Peronosporomycetes</taxon>
        <taxon>Peronosporales</taxon>
        <taxon>Peronosporaceae</taxon>
        <taxon>Phytophthora</taxon>
    </lineage>
</organism>
<dbReference type="AlphaFoldDB" id="A0A9W7D7J7"/>
<dbReference type="FunFam" id="1.10.340.70:FF:000001">
    <property type="entry name" value="Retrovirus-related Pol polyprotein from transposon gypsy-like Protein"/>
    <property type="match status" value="1"/>
</dbReference>
<keyword evidence="4" id="KW-1185">Reference proteome</keyword>
<dbReference type="Gene3D" id="1.10.340.70">
    <property type="match status" value="1"/>
</dbReference>
<feature type="domain" description="Integrase zinc-binding" evidence="2">
    <location>
        <begin position="202"/>
        <end position="252"/>
    </location>
</feature>
<name>A0A9W7D7J7_9STRA</name>